<evidence type="ECO:0000313" key="2">
    <source>
        <dbReference type="Proteomes" id="UP000095282"/>
    </source>
</evidence>
<feature type="compositionally biased region" description="Polar residues" evidence="1">
    <location>
        <begin position="22"/>
        <end position="37"/>
    </location>
</feature>
<sequence length="75" mass="8545">MPQRGPTNGLMDMVSSEMEDWISNQDNRISSQESATRTGRLPESPATSNFNATNTDEYSRGFEWTGTLRKWTRSQ</sequence>
<reference evidence="3" key="1">
    <citation type="submission" date="2016-11" db="UniProtKB">
        <authorList>
            <consortium name="WormBaseParasite"/>
        </authorList>
    </citation>
    <scope>IDENTIFICATION</scope>
</reference>
<name>A0A1I7UIM6_9PELO</name>
<organism evidence="2 3">
    <name type="scientific">Caenorhabditis tropicalis</name>
    <dbReference type="NCBI Taxonomy" id="1561998"/>
    <lineage>
        <taxon>Eukaryota</taxon>
        <taxon>Metazoa</taxon>
        <taxon>Ecdysozoa</taxon>
        <taxon>Nematoda</taxon>
        <taxon>Chromadorea</taxon>
        <taxon>Rhabditida</taxon>
        <taxon>Rhabditina</taxon>
        <taxon>Rhabditomorpha</taxon>
        <taxon>Rhabditoidea</taxon>
        <taxon>Rhabditidae</taxon>
        <taxon>Peloderinae</taxon>
        <taxon>Caenorhabditis</taxon>
    </lineage>
</organism>
<evidence type="ECO:0000313" key="3">
    <source>
        <dbReference type="WBParaSite" id="Csp11.Scaffold629.g9696.t1"/>
    </source>
</evidence>
<dbReference type="AlphaFoldDB" id="A0A1I7UIM6"/>
<accession>A0A1I7UIM6</accession>
<evidence type="ECO:0000256" key="1">
    <source>
        <dbReference type="SAM" id="MobiDB-lite"/>
    </source>
</evidence>
<feature type="region of interest" description="Disordered" evidence="1">
    <location>
        <begin position="21"/>
        <end position="57"/>
    </location>
</feature>
<dbReference type="WBParaSite" id="Csp11.Scaffold629.g9696.t1">
    <property type="protein sequence ID" value="Csp11.Scaffold629.g9696.t1"/>
    <property type="gene ID" value="Csp11.Scaffold629.g9696"/>
</dbReference>
<proteinExistence type="predicted"/>
<keyword evidence="2" id="KW-1185">Reference proteome</keyword>
<feature type="compositionally biased region" description="Polar residues" evidence="1">
    <location>
        <begin position="45"/>
        <end position="56"/>
    </location>
</feature>
<dbReference type="Proteomes" id="UP000095282">
    <property type="component" value="Unplaced"/>
</dbReference>
<protein>
    <submittedName>
        <fullName evidence="3">CACTA en-spm transposon protein</fullName>
    </submittedName>
</protein>